<dbReference type="GO" id="GO:0003677">
    <property type="term" value="F:DNA binding"/>
    <property type="evidence" value="ECO:0007669"/>
    <property type="project" value="UniProtKB-KW"/>
</dbReference>
<dbReference type="InterPro" id="IPR036388">
    <property type="entry name" value="WH-like_DNA-bd_sf"/>
</dbReference>
<dbReference type="SUPFAM" id="SSF46894">
    <property type="entry name" value="C-terminal effector domain of the bipartite response regulators"/>
    <property type="match status" value="1"/>
</dbReference>
<dbReference type="eggNOG" id="COG2197">
    <property type="taxonomic scope" value="Bacteria"/>
</dbReference>
<organism evidence="3 4">
    <name type="scientific">Pseudescherichia vulneris NBRC 102420</name>
    <dbReference type="NCBI Taxonomy" id="1115515"/>
    <lineage>
        <taxon>Bacteria</taxon>
        <taxon>Pseudomonadati</taxon>
        <taxon>Pseudomonadota</taxon>
        <taxon>Gammaproteobacteria</taxon>
        <taxon>Enterobacterales</taxon>
        <taxon>Enterobacteriaceae</taxon>
        <taxon>Pseudescherichia</taxon>
    </lineage>
</organism>
<dbReference type="AlphaFoldDB" id="A0A090V0Z7"/>
<evidence type="ECO:0000313" key="4">
    <source>
        <dbReference type="Proteomes" id="UP000029462"/>
    </source>
</evidence>
<accession>A0A090V0Z7</accession>
<dbReference type="PROSITE" id="PS50043">
    <property type="entry name" value="HTH_LUXR_2"/>
    <property type="match status" value="1"/>
</dbReference>
<dbReference type="InterPro" id="IPR016032">
    <property type="entry name" value="Sig_transdc_resp-reg_C-effctor"/>
</dbReference>
<evidence type="ECO:0000259" key="2">
    <source>
        <dbReference type="PROSITE" id="PS50043"/>
    </source>
</evidence>
<keyword evidence="1" id="KW-0238">DNA-binding</keyword>
<dbReference type="Gene3D" id="1.10.10.10">
    <property type="entry name" value="Winged helix-like DNA-binding domain superfamily/Winged helix DNA-binding domain"/>
    <property type="match status" value="1"/>
</dbReference>
<dbReference type="CDD" id="cd06170">
    <property type="entry name" value="LuxR_C_like"/>
    <property type="match status" value="1"/>
</dbReference>
<name>A0A090V0Z7_PSEVU</name>
<evidence type="ECO:0000313" key="3">
    <source>
        <dbReference type="EMBL" id="GAL56949.1"/>
    </source>
</evidence>
<feature type="domain" description="HTH luxR-type" evidence="2">
    <location>
        <begin position="88"/>
        <end position="153"/>
    </location>
</feature>
<evidence type="ECO:0000256" key="1">
    <source>
        <dbReference type="ARBA" id="ARBA00023125"/>
    </source>
</evidence>
<dbReference type="SMART" id="SM00421">
    <property type="entry name" value="HTH_LUXR"/>
    <property type="match status" value="1"/>
</dbReference>
<dbReference type="PRINTS" id="PR00038">
    <property type="entry name" value="HTHLUXR"/>
</dbReference>
<dbReference type="PROSITE" id="PS00622">
    <property type="entry name" value="HTH_LUXR_1"/>
    <property type="match status" value="1"/>
</dbReference>
<dbReference type="EMBL" id="BBMZ01000003">
    <property type="protein sequence ID" value="GAL56949.1"/>
    <property type="molecule type" value="Genomic_DNA"/>
</dbReference>
<dbReference type="InterPro" id="IPR000792">
    <property type="entry name" value="Tscrpt_reg_LuxR_C"/>
</dbReference>
<proteinExistence type="predicted"/>
<protein>
    <submittedName>
        <fullName evidence="3">Putative LuxR family transcriptional regulator</fullName>
    </submittedName>
</protein>
<dbReference type="STRING" id="1115515.EV102420_03_00130"/>
<reference evidence="3 4" key="1">
    <citation type="submission" date="2014-09" db="EMBL/GenBank/DDBJ databases">
        <title>Whole genome shotgun sequence of Escherichia vulneris NBRC 102420.</title>
        <authorList>
            <person name="Yoshida Y."/>
            <person name="Hosoyama A."/>
            <person name="Tsuchikane K."/>
            <person name="Ohji S."/>
            <person name="Ichikawa N."/>
            <person name="Kimura A."/>
            <person name="Yamazoe A."/>
            <person name="Ezaki T."/>
            <person name="Fujita N."/>
        </authorList>
    </citation>
    <scope>NUCLEOTIDE SEQUENCE [LARGE SCALE GENOMIC DNA]</scope>
    <source>
        <strain evidence="3 4">NBRC 102420</strain>
    </source>
</reference>
<dbReference type="Pfam" id="PF00196">
    <property type="entry name" value="GerE"/>
    <property type="match status" value="1"/>
</dbReference>
<dbReference type="Proteomes" id="UP000029462">
    <property type="component" value="Unassembled WGS sequence"/>
</dbReference>
<sequence>MQWQPDLVIADLYGFAGDLHHIQQLSSLLMACSDRSKLILFQSGHNADMENYCQQFPISARLAKTDSLAMLAQSINTALLARPIYAEPQTAAPLLTRQEEKVLSLWMEGTNNHCIASRLGINGKTVYTYKRNIRMKLGMCNRFTPFLSLPEGVR</sequence>
<comment type="caution">
    <text evidence="3">The sequence shown here is derived from an EMBL/GenBank/DDBJ whole genome shotgun (WGS) entry which is preliminary data.</text>
</comment>
<gene>
    <name evidence="3" type="ORF">EV102420_03_00130</name>
</gene>
<keyword evidence="4" id="KW-1185">Reference proteome</keyword>
<dbReference type="GO" id="GO:0006355">
    <property type="term" value="P:regulation of DNA-templated transcription"/>
    <property type="evidence" value="ECO:0007669"/>
    <property type="project" value="InterPro"/>
</dbReference>